<proteinExistence type="predicted"/>
<dbReference type="AlphaFoldDB" id="A0ABD0N624"/>
<reference evidence="1 2" key="1">
    <citation type="submission" date="2024-05" db="EMBL/GenBank/DDBJ databases">
        <title>Genome sequencing and assembly of Indian major carp, Cirrhinus mrigala (Hamilton, 1822).</title>
        <authorList>
            <person name="Mohindra V."/>
            <person name="Chowdhury L.M."/>
            <person name="Lal K."/>
            <person name="Jena J.K."/>
        </authorList>
    </citation>
    <scope>NUCLEOTIDE SEQUENCE [LARGE SCALE GENOMIC DNA]</scope>
    <source>
        <strain evidence="1">CM1030</strain>
        <tissue evidence="1">Blood</tissue>
    </source>
</reference>
<name>A0ABD0N624_CIRMR</name>
<feature type="non-terminal residue" evidence="1">
    <location>
        <position position="1"/>
    </location>
</feature>
<protein>
    <recommendedName>
        <fullName evidence="3">Retrotransposon gag domain-containing protein</fullName>
    </recommendedName>
</protein>
<comment type="caution">
    <text evidence="1">The sequence shown here is derived from an EMBL/GenBank/DDBJ whole genome shotgun (WGS) entry which is preliminary data.</text>
</comment>
<gene>
    <name evidence="1" type="ORF">M9458_048366</name>
</gene>
<dbReference type="Proteomes" id="UP001529510">
    <property type="component" value="Unassembled WGS sequence"/>
</dbReference>
<evidence type="ECO:0008006" key="3">
    <source>
        <dbReference type="Google" id="ProtNLM"/>
    </source>
</evidence>
<sequence>LSVLKVWYIVFACDSLLFLFVPVDYSNKLYVPSSSFPLLIPRTPRRCRDRRTDQQHEGWKALWRLRQGGGKLEWYVEEFLELANQLSWHDAALGACFQLGLDEETIRSDLPVC</sequence>
<keyword evidence="2" id="KW-1185">Reference proteome</keyword>
<accession>A0ABD0N624</accession>
<organism evidence="1 2">
    <name type="scientific">Cirrhinus mrigala</name>
    <name type="common">Mrigala</name>
    <dbReference type="NCBI Taxonomy" id="683832"/>
    <lineage>
        <taxon>Eukaryota</taxon>
        <taxon>Metazoa</taxon>
        <taxon>Chordata</taxon>
        <taxon>Craniata</taxon>
        <taxon>Vertebrata</taxon>
        <taxon>Euteleostomi</taxon>
        <taxon>Actinopterygii</taxon>
        <taxon>Neopterygii</taxon>
        <taxon>Teleostei</taxon>
        <taxon>Ostariophysi</taxon>
        <taxon>Cypriniformes</taxon>
        <taxon>Cyprinidae</taxon>
        <taxon>Labeoninae</taxon>
        <taxon>Labeonini</taxon>
        <taxon>Cirrhinus</taxon>
    </lineage>
</organism>
<evidence type="ECO:0000313" key="2">
    <source>
        <dbReference type="Proteomes" id="UP001529510"/>
    </source>
</evidence>
<dbReference type="EMBL" id="JAMKFB020000024">
    <property type="protein sequence ID" value="KAL0157120.1"/>
    <property type="molecule type" value="Genomic_DNA"/>
</dbReference>
<feature type="non-terminal residue" evidence="1">
    <location>
        <position position="113"/>
    </location>
</feature>
<evidence type="ECO:0000313" key="1">
    <source>
        <dbReference type="EMBL" id="KAL0157120.1"/>
    </source>
</evidence>